<dbReference type="EMBL" id="JAAGVY010000001">
    <property type="protein sequence ID" value="NEN22052.1"/>
    <property type="molecule type" value="Genomic_DNA"/>
</dbReference>
<reference evidence="3 4" key="1">
    <citation type="submission" date="2020-02" db="EMBL/GenBank/DDBJ databases">
        <title>Out from the shadows clarifying the taxonomy of the family Cryomorphaceae and related taxa by utilizing the GTDB taxonomic framework.</title>
        <authorList>
            <person name="Bowman J.P."/>
        </authorList>
    </citation>
    <scope>NUCLEOTIDE SEQUENCE [LARGE SCALE GENOMIC DNA]</scope>
    <source>
        <strain evidence="3 4">QSSC 1-22</strain>
    </source>
</reference>
<accession>A0A7K3WME0</accession>
<feature type="domain" description="SbsA Ig-like" evidence="2">
    <location>
        <begin position="16"/>
        <end position="93"/>
    </location>
</feature>
<sequence length="510" mass="58450">MYYQPPLFTTEFDSYGFEMEFDEYIRVNGYSSQLIVSPPLKKLPEYSLRGKKLIITWTDTLLPNTTYQFNFGQSVVDVNEGNVNTDLIYVFSTGDYIDSLSISGKVVSAKTNVPLPAAAVLIYRAEADSLPTTSPPDYFTLTDASGNFKIKYLPEGDFKIFALKEENSNYIYNGPPEQIGFYDGRVFSSLNDSTDIILLPAFIEKDTTQYIASQKSTDYGYYEIAFNTSTINPDVQFYDVETDKKLEAVSQINIAKDTIKSWVSLPDRDNFEEAVVYIRDDTTFADTAFWYFETNPKYKEKAELKISSNTTANKLDLEKSLTLDFSNPIVDLDTSLVYFMEDSVQIFPTEFKRLNLNRQISVSYPYKASSKYIFNAKPGAFVDVFGIYSDTVSISFNLRDSEFYGSLSIAISAAEKNDENENKILQVLDDQGKIIAERTYTKNLETTFLRMIPGKYKLQVIFDENDNGKWDTGVYRNKIQPERLSFYPEEIEVRSNWEFEVEWTPTTPFD</sequence>
<evidence type="ECO:0000259" key="2">
    <source>
        <dbReference type="Pfam" id="PF13205"/>
    </source>
</evidence>
<dbReference type="Pfam" id="PF13205">
    <property type="entry name" value="Big_5"/>
    <property type="match status" value="1"/>
</dbReference>
<proteinExistence type="predicted"/>
<dbReference type="AlphaFoldDB" id="A0A7K3WME0"/>
<dbReference type="InterPro" id="IPR013784">
    <property type="entry name" value="Carb-bd-like_fold"/>
</dbReference>
<dbReference type="GO" id="GO:0030246">
    <property type="term" value="F:carbohydrate binding"/>
    <property type="evidence" value="ECO:0007669"/>
    <property type="project" value="InterPro"/>
</dbReference>
<keyword evidence="4" id="KW-1185">Reference proteome</keyword>
<evidence type="ECO:0000313" key="3">
    <source>
        <dbReference type="EMBL" id="NEN22052.1"/>
    </source>
</evidence>
<name>A0A7K3WME0_9FLAO</name>
<protein>
    <recommendedName>
        <fullName evidence="2">SbsA Ig-like domain-containing protein</fullName>
    </recommendedName>
</protein>
<evidence type="ECO:0000313" key="4">
    <source>
        <dbReference type="Proteomes" id="UP000486602"/>
    </source>
</evidence>
<dbReference type="SUPFAM" id="SSF49452">
    <property type="entry name" value="Starch-binding domain-like"/>
    <property type="match status" value="1"/>
</dbReference>
<evidence type="ECO:0000256" key="1">
    <source>
        <dbReference type="ARBA" id="ARBA00022729"/>
    </source>
</evidence>
<comment type="caution">
    <text evidence="3">The sequence shown here is derived from an EMBL/GenBank/DDBJ whole genome shotgun (WGS) entry which is preliminary data.</text>
</comment>
<dbReference type="Proteomes" id="UP000486602">
    <property type="component" value="Unassembled WGS sequence"/>
</dbReference>
<gene>
    <name evidence="3" type="ORF">G3O08_00855</name>
</gene>
<dbReference type="InterPro" id="IPR032812">
    <property type="entry name" value="SbsA_Ig"/>
</dbReference>
<keyword evidence="1" id="KW-0732">Signal</keyword>
<organism evidence="3 4">
    <name type="scientific">Cryomorpha ignava</name>
    <dbReference type="NCBI Taxonomy" id="101383"/>
    <lineage>
        <taxon>Bacteria</taxon>
        <taxon>Pseudomonadati</taxon>
        <taxon>Bacteroidota</taxon>
        <taxon>Flavobacteriia</taxon>
        <taxon>Flavobacteriales</taxon>
        <taxon>Cryomorphaceae</taxon>
        <taxon>Cryomorpha</taxon>
    </lineage>
</organism>